<reference evidence="1" key="2">
    <citation type="submission" date="2020-05" db="UniProtKB">
        <authorList>
            <consortium name="EnsemblMetazoa"/>
        </authorList>
    </citation>
    <scope>IDENTIFICATION</scope>
    <source>
        <strain evidence="1">IAEA</strain>
    </source>
</reference>
<evidence type="ECO:0000313" key="2">
    <source>
        <dbReference type="Proteomes" id="UP000092445"/>
    </source>
</evidence>
<name>A0A1B0ADK1_GLOPL</name>
<reference evidence="2" key="1">
    <citation type="submission" date="2014-03" db="EMBL/GenBank/DDBJ databases">
        <authorList>
            <person name="Aksoy S."/>
            <person name="Warren W."/>
            <person name="Wilson R.K."/>
        </authorList>
    </citation>
    <scope>NUCLEOTIDE SEQUENCE [LARGE SCALE GENOMIC DNA]</scope>
    <source>
        <strain evidence="2">IAEA</strain>
    </source>
</reference>
<dbReference type="Proteomes" id="UP000092445">
    <property type="component" value="Unassembled WGS sequence"/>
</dbReference>
<dbReference type="EnsemblMetazoa" id="GPAI042304-RA">
    <property type="protein sequence ID" value="GPAI042304-PA"/>
    <property type="gene ID" value="GPAI042304"/>
</dbReference>
<keyword evidence="2" id="KW-1185">Reference proteome</keyword>
<protein>
    <submittedName>
        <fullName evidence="1">Uncharacterized protein</fullName>
    </submittedName>
</protein>
<accession>A0A1B0ADK1</accession>
<dbReference type="VEuPathDB" id="VectorBase:GPAI042304"/>
<proteinExistence type="predicted"/>
<evidence type="ECO:0000313" key="1">
    <source>
        <dbReference type="EnsemblMetazoa" id="GPAI042304-PA"/>
    </source>
</evidence>
<organism evidence="1 2">
    <name type="scientific">Glossina pallidipes</name>
    <name type="common">Tsetse fly</name>
    <dbReference type="NCBI Taxonomy" id="7398"/>
    <lineage>
        <taxon>Eukaryota</taxon>
        <taxon>Metazoa</taxon>
        <taxon>Ecdysozoa</taxon>
        <taxon>Arthropoda</taxon>
        <taxon>Hexapoda</taxon>
        <taxon>Insecta</taxon>
        <taxon>Pterygota</taxon>
        <taxon>Neoptera</taxon>
        <taxon>Endopterygota</taxon>
        <taxon>Diptera</taxon>
        <taxon>Brachycera</taxon>
        <taxon>Muscomorpha</taxon>
        <taxon>Hippoboscoidea</taxon>
        <taxon>Glossinidae</taxon>
        <taxon>Glossina</taxon>
    </lineage>
</organism>
<sequence length="202" mass="22931">MYQPRLKTPGGQLQTEASIYLHVSRKKAVNSSDMQVEARNQTSKNRSNTKWKQVICMKTCMLLYRIAQENKKVAGECGYGQILPAMLAELCYSATTTSTSTTTATLSRYEDVDSEALQALGHIFDLRCIDWVAVKLKVKRHHNQKYVEYNIEHNGSIEHLILESKSLQELENERHQNSLYILAILDLVQALADVSLRATTQN</sequence>
<dbReference type="AlphaFoldDB" id="A0A1B0ADK1"/>